<dbReference type="Proteomes" id="UP000265520">
    <property type="component" value="Unassembled WGS sequence"/>
</dbReference>
<comment type="caution">
    <text evidence="2">The sequence shown here is derived from an EMBL/GenBank/DDBJ whole genome shotgun (WGS) entry which is preliminary data.</text>
</comment>
<dbReference type="InterPro" id="IPR056924">
    <property type="entry name" value="SH3_Tf2-1"/>
</dbReference>
<dbReference type="EMBL" id="LXQA010858631">
    <property type="protein sequence ID" value="MCI74348.1"/>
    <property type="molecule type" value="Genomic_DNA"/>
</dbReference>
<sequence length="50" mass="5656">IIERVGEVAYRLALPPAMSGMHDVFHISQLRKFIPDSSMTVDLESIELEL</sequence>
<proteinExistence type="predicted"/>
<organism evidence="2 3">
    <name type="scientific">Trifolium medium</name>
    <dbReference type="NCBI Taxonomy" id="97028"/>
    <lineage>
        <taxon>Eukaryota</taxon>
        <taxon>Viridiplantae</taxon>
        <taxon>Streptophyta</taxon>
        <taxon>Embryophyta</taxon>
        <taxon>Tracheophyta</taxon>
        <taxon>Spermatophyta</taxon>
        <taxon>Magnoliopsida</taxon>
        <taxon>eudicotyledons</taxon>
        <taxon>Gunneridae</taxon>
        <taxon>Pentapetalae</taxon>
        <taxon>rosids</taxon>
        <taxon>fabids</taxon>
        <taxon>Fabales</taxon>
        <taxon>Fabaceae</taxon>
        <taxon>Papilionoideae</taxon>
        <taxon>50 kb inversion clade</taxon>
        <taxon>NPAAA clade</taxon>
        <taxon>Hologalegina</taxon>
        <taxon>IRL clade</taxon>
        <taxon>Trifolieae</taxon>
        <taxon>Trifolium</taxon>
    </lineage>
</organism>
<dbReference type="Pfam" id="PF24626">
    <property type="entry name" value="SH3_Tf2-1"/>
    <property type="match status" value="1"/>
</dbReference>
<name>A0A392UN91_9FABA</name>
<feature type="non-terminal residue" evidence="2">
    <location>
        <position position="1"/>
    </location>
</feature>
<reference evidence="2 3" key="1">
    <citation type="journal article" date="2018" name="Front. Plant Sci.">
        <title>Red Clover (Trifolium pratense) and Zigzag Clover (T. medium) - A Picture of Genomic Similarities and Differences.</title>
        <authorList>
            <person name="Dluhosova J."/>
            <person name="Istvanek J."/>
            <person name="Nedelnik J."/>
            <person name="Repkova J."/>
        </authorList>
    </citation>
    <scope>NUCLEOTIDE SEQUENCE [LARGE SCALE GENOMIC DNA]</scope>
    <source>
        <strain evidence="3">cv. 10/8</strain>
        <tissue evidence="2">Leaf</tissue>
    </source>
</reference>
<feature type="non-terminal residue" evidence="2">
    <location>
        <position position="50"/>
    </location>
</feature>
<dbReference type="PANTHER" id="PTHR46148">
    <property type="entry name" value="CHROMO DOMAIN-CONTAINING PROTEIN"/>
    <property type="match status" value="1"/>
</dbReference>
<dbReference type="AlphaFoldDB" id="A0A392UN91"/>
<accession>A0A392UN91</accession>
<evidence type="ECO:0000313" key="3">
    <source>
        <dbReference type="Proteomes" id="UP000265520"/>
    </source>
</evidence>
<protein>
    <recommendedName>
        <fullName evidence="1">Tf2-1-like SH3-like domain-containing protein</fullName>
    </recommendedName>
</protein>
<keyword evidence="3" id="KW-1185">Reference proteome</keyword>
<feature type="domain" description="Tf2-1-like SH3-like" evidence="1">
    <location>
        <begin position="1"/>
        <end position="33"/>
    </location>
</feature>
<dbReference type="PANTHER" id="PTHR46148:SF57">
    <property type="entry name" value="OS12G0499874 PROTEIN"/>
    <property type="match status" value="1"/>
</dbReference>
<evidence type="ECO:0000313" key="2">
    <source>
        <dbReference type="EMBL" id="MCI74348.1"/>
    </source>
</evidence>
<evidence type="ECO:0000259" key="1">
    <source>
        <dbReference type="Pfam" id="PF24626"/>
    </source>
</evidence>